<dbReference type="InterPro" id="IPR010989">
    <property type="entry name" value="SNARE"/>
</dbReference>
<dbReference type="FunFam" id="1.20.58.70:FF:000002">
    <property type="entry name" value="syntaxin-16 isoform X2"/>
    <property type="match status" value="1"/>
</dbReference>
<keyword evidence="7 14" id="KW-1133">Transmembrane helix</keyword>
<comment type="similarity">
    <text evidence="2">Belongs to the syntaxin family.</text>
</comment>
<evidence type="ECO:0000256" key="1">
    <source>
        <dbReference type="ARBA" id="ARBA00004409"/>
    </source>
</evidence>
<protein>
    <recommendedName>
        <fullName evidence="13">Syntaxin-16</fullName>
    </recommendedName>
</protein>
<keyword evidence="4" id="KW-0597">Phosphoprotein</keyword>
<keyword evidence="6" id="KW-0653">Protein transport</keyword>
<keyword evidence="5 14" id="KW-0812">Transmembrane</keyword>
<reference evidence="17" key="2">
    <citation type="submission" date="2025-08" db="UniProtKB">
        <authorList>
            <consortium name="RefSeq"/>
        </authorList>
    </citation>
    <scope>IDENTIFICATION</scope>
    <source>
        <strain evidence="17">S238N-H82</strain>
        <tissue evidence="17">Testes</tissue>
    </source>
</reference>
<dbReference type="RefSeq" id="XP_035679462.1">
    <property type="nucleotide sequence ID" value="XM_035823569.1"/>
</dbReference>
<comment type="subunit">
    <text evidence="12">Interacts with GCC2. Interacts with BAIAP3; this interaction is increased in the presence of calcium.</text>
</comment>
<dbReference type="GO" id="GO:0006906">
    <property type="term" value="P:vesicle fusion"/>
    <property type="evidence" value="ECO:0000318"/>
    <property type="project" value="GO_Central"/>
</dbReference>
<evidence type="ECO:0000256" key="12">
    <source>
        <dbReference type="ARBA" id="ARBA00064026"/>
    </source>
</evidence>
<comment type="subcellular location">
    <subcellularLocation>
        <location evidence="1">Golgi apparatus membrane</location>
        <topology evidence="1">Single-pass type IV membrane protein</topology>
    </subcellularLocation>
</comment>
<dbReference type="Proteomes" id="UP000001554">
    <property type="component" value="Chromosome 6"/>
</dbReference>
<sequence length="322" mass="36967">MATRSLTEIFILMRNNAAQNRHMFAEQVSTRSSADDVSVPDDRMALVSGISTDPDASIGVHKSSFPPDWVDGVEDVSYEITKIRQKMKELSVLHDKQMNRPTLDDSMEEEHAIEIITQEITQMFHRCQRAIQNIGNKSRYASTQEQRVTKNIMSSHASNLQDLSIQFRKGQSAYLRRLKNREERSRQFFEPGITSGSSLMTEEEVAVDELYDRGFTPAQIQMVDENSEVVEEREREINKIVQSISDLNEIFRDLAQIVVEQGTVLDRIDYNIEHTATKVDAGLQQLQKAEKYQKKNRKMLLILVLAVIVIIMFIILVATKFR</sequence>
<comment type="function">
    <text evidence="11">SNARE involved in vesicular transport from the late endosomes to the trans-Golgi network.</text>
</comment>
<dbReference type="PANTHER" id="PTHR19957">
    <property type="entry name" value="SYNTAXIN"/>
    <property type="match status" value="1"/>
</dbReference>
<feature type="transmembrane region" description="Helical" evidence="14">
    <location>
        <begin position="300"/>
        <end position="319"/>
    </location>
</feature>
<dbReference type="GO" id="GO:0048278">
    <property type="term" value="P:vesicle docking"/>
    <property type="evidence" value="ECO:0000318"/>
    <property type="project" value="GO_Central"/>
</dbReference>
<evidence type="ECO:0000259" key="15">
    <source>
        <dbReference type="PROSITE" id="PS50192"/>
    </source>
</evidence>
<dbReference type="Pfam" id="PF05739">
    <property type="entry name" value="SNARE"/>
    <property type="match status" value="1"/>
</dbReference>
<organism evidence="16 17">
    <name type="scientific">Branchiostoma floridae</name>
    <name type="common">Florida lancelet</name>
    <name type="synonym">Amphioxus</name>
    <dbReference type="NCBI Taxonomy" id="7739"/>
    <lineage>
        <taxon>Eukaryota</taxon>
        <taxon>Metazoa</taxon>
        <taxon>Chordata</taxon>
        <taxon>Cephalochordata</taxon>
        <taxon>Leptocardii</taxon>
        <taxon>Amphioxiformes</taxon>
        <taxon>Branchiostomatidae</taxon>
        <taxon>Branchiostoma</taxon>
    </lineage>
</organism>
<gene>
    <name evidence="17" type="primary">LOC118417824</name>
</gene>
<dbReference type="CDD" id="cd15845">
    <property type="entry name" value="SNARE_syntaxin16"/>
    <property type="match status" value="1"/>
</dbReference>
<keyword evidence="3" id="KW-0813">Transport</keyword>
<evidence type="ECO:0000256" key="8">
    <source>
        <dbReference type="ARBA" id="ARBA00023034"/>
    </source>
</evidence>
<evidence type="ECO:0000256" key="5">
    <source>
        <dbReference type="ARBA" id="ARBA00022692"/>
    </source>
</evidence>
<evidence type="ECO:0000313" key="16">
    <source>
        <dbReference type="Proteomes" id="UP000001554"/>
    </source>
</evidence>
<evidence type="ECO:0000256" key="10">
    <source>
        <dbReference type="ARBA" id="ARBA00023136"/>
    </source>
</evidence>
<dbReference type="OrthoDB" id="10251371at2759"/>
<dbReference type="PROSITE" id="PS00914">
    <property type="entry name" value="SYNTAXIN"/>
    <property type="match status" value="1"/>
</dbReference>
<evidence type="ECO:0000256" key="6">
    <source>
        <dbReference type="ARBA" id="ARBA00022927"/>
    </source>
</evidence>
<dbReference type="GO" id="GO:0000139">
    <property type="term" value="C:Golgi membrane"/>
    <property type="evidence" value="ECO:0007669"/>
    <property type="project" value="UniProtKB-SubCell"/>
</dbReference>
<evidence type="ECO:0000313" key="17">
    <source>
        <dbReference type="RefSeq" id="XP_035679462.1"/>
    </source>
</evidence>
<dbReference type="FunFam" id="1.20.5.110:FF:000081">
    <property type="entry name" value="Syntaxin 16"/>
    <property type="match status" value="1"/>
</dbReference>
<dbReference type="InterPro" id="IPR000727">
    <property type="entry name" value="T_SNARE_dom"/>
</dbReference>
<evidence type="ECO:0000256" key="13">
    <source>
        <dbReference type="ARBA" id="ARBA00069803"/>
    </source>
</evidence>
<dbReference type="GO" id="GO:0006886">
    <property type="term" value="P:intracellular protein transport"/>
    <property type="evidence" value="ECO:0000318"/>
    <property type="project" value="GO_Central"/>
</dbReference>
<keyword evidence="16" id="KW-1185">Reference proteome</keyword>
<feature type="domain" description="T-SNARE coiled-coil homology" evidence="15">
    <location>
        <begin position="227"/>
        <end position="289"/>
    </location>
</feature>
<keyword evidence="10 14" id="KW-0472">Membrane</keyword>
<proteinExistence type="inferred from homology"/>
<dbReference type="GeneID" id="118417824"/>
<accession>A0A9J7LAZ9</accession>
<dbReference type="GO" id="GO:0005484">
    <property type="term" value="F:SNAP receptor activity"/>
    <property type="evidence" value="ECO:0000318"/>
    <property type="project" value="GO_Central"/>
</dbReference>
<dbReference type="GO" id="GO:0031201">
    <property type="term" value="C:SNARE complex"/>
    <property type="evidence" value="ECO:0000318"/>
    <property type="project" value="GO_Central"/>
</dbReference>
<evidence type="ECO:0000256" key="14">
    <source>
        <dbReference type="SAM" id="Phobius"/>
    </source>
</evidence>
<name>A0A9J7LAZ9_BRAFL</name>
<keyword evidence="9" id="KW-0175">Coiled coil</keyword>
<dbReference type="GO" id="GO:0000149">
    <property type="term" value="F:SNARE binding"/>
    <property type="evidence" value="ECO:0000318"/>
    <property type="project" value="GO_Central"/>
</dbReference>
<evidence type="ECO:0000256" key="11">
    <source>
        <dbReference type="ARBA" id="ARBA00037772"/>
    </source>
</evidence>
<dbReference type="KEGG" id="bfo:118417824"/>
<evidence type="ECO:0000256" key="7">
    <source>
        <dbReference type="ARBA" id="ARBA00022989"/>
    </source>
</evidence>
<dbReference type="InterPro" id="IPR006012">
    <property type="entry name" value="Syntaxin/epimorphin_CS"/>
</dbReference>
<dbReference type="SMART" id="SM00397">
    <property type="entry name" value="t_SNARE"/>
    <property type="match status" value="1"/>
</dbReference>
<dbReference type="GO" id="GO:0012505">
    <property type="term" value="C:endomembrane system"/>
    <property type="evidence" value="ECO:0000318"/>
    <property type="project" value="GO_Central"/>
</dbReference>
<dbReference type="AlphaFoldDB" id="A0A9J7LAZ9"/>
<evidence type="ECO:0000256" key="2">
    <source>
        <dbReference type="ARBA" id="ARBA00009063"/>
    </source>
</evidence>
<dbReference type="OMA" id="NRKMCII"/>
<dbReference type="SUPFAM" id="SSF47661">
    <property type="entry name" value="t-snare proteins"/>
    <property type="match status" value="1"/>
</dbReference>
<dbReference type="Gene3D" id="1.20.58.70">
    <property type="match status" value="1"/>
</dbReference>
<keyword evidence="8" id="KW-0333">Golgi apparatus</keyword>
<reference evidence="16" key="1">
    <citation type="journal article" date="2020" name="Nat. Ecol. Evol.">
        <title>Deeply conserved synteny resolves early events in vertebrate evolution.</title>
        <authorList>
            <person name="Simakov O."/>
            <person name="Marletaz F."/>
            <person name="Yue J.X."/>
            <person name="O'Connell B."/>
            <person name="Jenkins J."/>
            <person name="Brandt A."/>
            <person name="Calef R."/>
            <person name="Tung C.H."/>
            <person name="Huang T.K."/>
            <person name="Schmutz J."/>
            <person name="Satoh N."/>
            <person name="Yu J.K."/>
            <person name="Putnam N.H."/>
            <person name="Green R.E."/>
            <person name="Rokhsar D.S."/>
        </authorList>
    </citation>
    <scope>NUCLEOTIDE SEQUENCE [LARGE SCALE GENOMIC DNA]</scope>
    <source>
        <strain evidence="16">S238N-H82</strain>
    </source>
</reference>
<evidence type="ECO:0000256" key="9">
    <source>
        <dbReference type="ARBA" id="ARBA00023054"/>
    </source>
</evidence>
<dbReference type="InterPro" id="IPR045242">
    <property type="entry name" value="Syntaxin"/>
</dbReference>
<dbReference type="PANTHER" id="PTHR19957:SF83">
    <property type="entry name" value="SYNTAXIN-16"/>
    <property type="match status" value="1"/>
</dbReference>
<evidence type="ECO:0000256" key="3">
    <source>
        <dbReference type="ARBA" id="ARBA00022448"/>
    </source>
</evidence>
<dbReference type="PROSITE" id="PS50192">
    <property type="entry name" value="T_SNARE"/>
    <property type="match status" value="1"/>
</dbReference>
<evidence type="ECO:0000256" key="4">
    <source>
        <dbReference type="ARBA" id="ARBA00022553"/>
    </source>
</evidence>